<reference evidence="2" key="1">
    <citation type="submission" date="2021-03" db="EMBL/GenBank/DDBJ databases">
        <title>Antimicrobial resistance genes in bacteria isolated from Japanese honey, and their potential for conferring macrolide and lincosamide resistance in the American foulbrood pathogen Paenibacillus larvae.</title>
        <authorList>
            <person name="Okamoto M."/>
            <person name="Kumagai M."/>
            <person name="Kanamori H."/>
            <person name="Takamatsu D."/>
        </authorList>
    </citation>
    <scope>NUCLEOTIDE SEQUENCE</scope>
    <source>
        <strain evidence="2">J43TS3</strain>
    </source>
</reference>
<dbReference type="SUPFAM" id="SSF53335">
    <property type="entry name" value="S-adenosyl-L-methionine-dependent methyltransferases"/>
    <property type="match status" value="1"/>
</dbReference>
<protein>
    <submittedName>
        <fullName evidence="2">Methyltransferase type 11</fullName>
    </submittedName>
</protein>
<dbReference type="PANTHER" id="PTHR45036">
    <property type="entry name" value="METHYLTRANSFERASE LIKE 7B"/>
    <property type="match status" value="1"/>
</dbReference>
<dbReference type="CDD" id="cd02440">
    <property type="entry name" value="AdoMet_MTases"/>
    <property type="match status" value="1"/>
</dbReference>
<dbReference type="PANTHER" id="PTHR45036:SF1">
    <property type="entry name" value="METHYLTRANSFERASE LIKE 7A"/>
    <property type="match status" value="1"/>
</dbReference>
<dbReference type="InterPro" id="IPR052356">
    <property type="entry name" value="Thiol_S-MT"/>
</dbReference>
<dbReference type="Gene3D" id="3.40.50.150">
    <property type="entry name" value="Vaccinia Virus protein VP39"/>
    <property type="match status" value="1"/>
</dbReference>
<feature type="domain" description="Methyltransferase type 11" evidence="1">
    <location>
        <begin position="42"/>
        <end position="137"/>
    </location>
</feature>
<keyword evidence="3" id="KW-1185">Reference proteome</keyword>
<dbReference type="EMBL" id="BORP01000001">
    <property type="protein sequence ID" value="GIO25829.1"/>
    <property type="molecule type" value="Genomic_DNA"/>
</dbReference>
<dbReference type="AlphaFoldDB" id="A0A919X6B1"/>
<evidence type="ECO:0000259" key="1">
    <source>
        <dbReference type="Pfam" id="PF08241"/>
    </source>
</evidence>
<comment type="caution">
    <text evidence="2">The sequence shown here is derived from an EMBL/GenBank/DDBJ whole genome shotgun (WGS) entry which is preliminary data.</text>
</comment>
<dbReference type="InterPro" id="IPR013216">
    <property type="entry name" value="Methyltransf_11"/>
</dbReference>
<dbReference type="GO" id="GO:0032259">
    <property type="term" value="P:methylation"/>
    <property type="evidence" value="ECO:0007669"/>
    <property type="project" value="UniProtKB-KW"/>
</dbReference>
<evidence type="ECO:0000313" key="3">
    <source>
        <dbReference type="Proteomes" id="UP000676917"/>
    </source>
</evidence>
<organism evidence="2 3">
    <name type="scientific">Ornithinibacillus bavariensis</name>
    <dbReference type="NCBI Taxonomy" id="545502"/>
    <lineage>
        <taxon>Bacteria</taxon>
        <taxon>Bacillati</taxon>
        <taxon>Bacillota</taxon>
        <taxon>Bacilli</taxon>
        <taxon>Bacillales</taxon>
        <taxon>Bacillaceae</taxon>
        <taxon>Ornithinibacillus</taxon>
    </lineage>
</organism>
<accession>A0A919X6B1</accession>
<dbReference type="RefSeq" id="WP_212919343.1">
    <property type="nucleotide sequence ID" value="NZ_BORP01000001.1"/>
</dbReference>
<proteinExistence type="predicted"/>
<keyword evidence="2" id="KW-0489">Methyltransferase</keyword>
<keyword evidence="2" id="KW-0808">Transferase</keyword>
<dbReference type="Proteomes" id="UP000676917">
    <property type="component" value="Unassembled WGS sequence"/>
</dbReference>
<name>A0A919X6B1_9BACI</name>
<sequence length="203" mass="23549">MKQEKLIRKYDKQVSAYENNRDNPTLVKWRSRIIPDAYGSVLEIGIGVGANFAYYEREKVNELLGVDFSKEMIRGAEREASKHHIKTSFINKDIRHVQFESNSFDSIVSTLTLCGYPNPVDTLNKINDWCRKDGKVLLMEHGLSTNPFLSVTQKIVDPLFNKVSGCHCNRNMIKLVEKSRLQIERVERYWSGIICLIWARPRE</sequence>
<dbReference type="InterPro" id="IPR029063">
    <property type="entry name" value="SAM-dependent_MTases_sf"/>
</dbReference>
<gene>
    <name evidence="2" type="ORF">J43TS3_04400</name>
</gene>
<dbReference type="GO" id="GO:0008757">
    <property type="term" value="F:S-adenosylmethionine-dependent methyltransferase activity"/>
    <property type="evidence" value="ECO:0007669"/>
    <property type="project" value="InterPro"/>
</dbReference>
<evidence type="ECO:0000313" key="2">
    <source>
        <dbReference type="EMBL" id="GIO25829.1"/>
    </source>
</evidence>
<dbReference type="Pfam" id="PF08241">
    <property type="entry name" value="Methyltransf_11"/>
    <property type="match status" value="1"/>
</dbReference>